<keyword evidence="2" id="KW-1185">Reference proteome</keyword>
<dbReference type="Proteomes" id="UP001207228">
    <property type="component" value="Unassembled WGS sequence"/>
</dbReference>
<dbReference type="EMBL" id="JAPFQO010000007">
    <property type="protein sequence ID" value="MCX2740547.1"/>
    <property type="molecule type" value="Genomic_DNA"/>
</dbReference>
<comment type="caution">
    <text evidence="1">The sequence shown here is derived from an EMBL/GenBank/DDBJ whole genome shotgun (WGS) entry which is preliminary data.</text>
</comment>
<accession>A0ABT3RG08</accession>
<dbReference type="RefSeq" id="WP_266052611.1">
    <property type="nucleotide sequence ID" value="NZ_JAPFQO010000007.1"/>
</dbReference>
<protein>
    <recommendedName>
        <fullName evidence="3">STAS/SEC14 domain-containing protein</fullName>
    </recommendedName>
</protein>
<evidence type="ECO:0000313" key="1">
    <source>
        <dbReference type="EMBL" id="MCX2740547.1"/>
    </source>
</evidence>
<organism evidence="1 2">
    <name type="scientific">Pontibacter anaerobius</name>
    <dbReference type="NCBI Taxonomy" id="2993940"/>
    <lineage>
        <taxon>Bacteria</taxon>
        <taxon>Pseudomonadati</taxon>
        <taxon>Bacteroidota</taxon>
        <taxon>Cytophagia</taxon>
        <taxon>Cytophagales</taxon>
        <taxon>Hymenobacteraceae</taxon>
        <taxon>Pontibacter</taxon>
    </lineage>
</organism>
<sequence>MTTYSTDRNEIQNKLKTLVAKNKCYELLYLPQKNRLCLSIYGFWKSKSAVPAYLADLGKALTLVKPGFTLLFDLSTMITHPQSVMNLHIEAQMLLQEAGLKKGACVNSIDRIANLQAEAIFGQGYTSTRHFASYSEAEAWLEQ</sequence>
<name>A0ABT3RG08_9BACT</name>
<evidence type="ECO:0008006" key="3">
    <source>
        <dbReference type="Google" id="ProtNLM"/>
    </source>
</evidence>
<evidence type="ECO:0000313" key="2">
    <source>
        <dbReference type="Proteomes" id="UP001207228"/>
    </source>
</evidence>
<reference evidence="1 2" key="1">
    <citation type="submission" date="2022-11" db="EMBL/GenBank/DDBJ databases">
        <title>The characterization of three novel Bacteroidetes species and genomic analysis of their roles in tidal elemental geochemical cycles.</title>
        <authorList>
            <person name="Ma K.-J."/>
        </authorList>
    </citation>
    <scope>NUCLEOTIDE SEQUENCE [LARGE SCALE GENOMIC DNA]</scope>
    <source>
        <strain evidence="1 2">M82</strain>
    </source>
</reference>
<gene>
    <name evidence="1" type="ORF">OO017_11365</name>
</gene>
<proteinExistence type="predicted"/>